<gene>
    <name evidence="3" type="ORF">Cci01nite_31090</name>
</gene>
<evidence type="ECO:0000256" key="2">
    <source>
        <dbReference type="SAM" id="Phobius"/>
    </source>
</evidence>
<dbReference type="AlphaFoldDB" id="A0A8J3P149"/>
<keyword evidence="2" id="KW-0812">Transmembrane</keyword>
<evidence type="ECO:0000256" key="1">
    <source>
        <dbReference type="SAM" id="MobiDB-lite"/>
    </source>
</evidence>
<feature type="region of interest" description="Disordered" evidence="1">
    <location>
        <begin position="448"/>
        <end position="473"/>
    </location>
</feature>
<keyword evidence="2" id="KW-1133">Transmembrane helix</keyword>
<evidence type="ECO:0000313" key="3">
    <source>
        <dbReference type="EMBL" id="GIF98015.1"/>
    </source>
</evidence>
<feature type="transmembrane region" description="Helical" evidence="2">
    <location>
        <begin position="37"/>
        <end position="57"/>
    </location>
</feature>
<dbReference type="RefSeq" id="WP_120318629.1">
    <property type="nucleotide sequence ID" value="NZ_BONH01000011.1"/>
</dbReference>
<dbReference type="EMBL" id="BONH01000011">
    <property type="protein sequence ID" value="GIF98015.1"/>
    <property type="molecule type" value="Genomic_DNA"/>
</dbReference>
<accession>A0A8J3P149</accession>
<comment type="caution">
    <text evidence="3">The sequence shown here is derived from an EMBL/GenBank/DDBJ whole genome shotgun (WGS) entry which is preliminary data.</text>
</comment>
<sequence>MIEALRATLDRHAAEVTPRPDPYPRVVSRHRRRRRRVTAAIAAVALVFVVAPGAWLLGRPQPYLPVAGPPPAALLPLLNSPTRGSLAGDNAYIESLRQLVAEDDTNSDGGSRLPDDPGLIKVLFVGDIGARRIAVVAGVDGKPLVAAYQGKPGDDADELSPTMLAELEPALGTGFAMDNGNAERTYLLLGPVGAVYETAETRYTGTGIQRNWTRLDAPDGYVGIADLVRQQRFRVLTGGTVLYETEGGAAAGPGKTVTVDPQPAAGRGRPMPAAATQIANSLATLTRLTGPDVTYRVLWSDEIDMPGTSTGRAAVVTVQAVTADGGGPYATGTIDTGEGYYRDHPSGYGIAGDVEHTLLAMRLPWYQVESDRLQIIAPPAAVRAEVVRDGQTAEATLVNGVGGLAVPLNSQLTIRVYDATGALLATSAYADRNEFGCDRFDPAACATGPAPSGTPTPTSAVTPTAVVTPTATR</sequence>
<proteinExistence type="predicted"/>
<name>A0A8J3P149_9ACTN</name>
<reference evidence="3 4" key="1">
    <citation type="submission" date="2021-01" db="EMBL/GenBank/DDBJ databases">
        <title>Whole genome shotgun sequence of Catellatospora citrea NBRC 14495.</title>
        <authorList>
            <person name="Komaki H."/>
            <person name="Tamura T."/>
        </authorList>
    </citation>
    <scope>NUCLEOTIDE SEQUENCE [LARGE SCALE GENOMIC DNA]</scope>
    <source>
        <strain evidence="3 4">NBRC 14495</strain>
    </source>
</reference>
<dbReference type="Proteomes" id="UP000659904">
    <property type="component" value="Unassembled WGS sequence"/>
</dbReference>
<protein>
    <submittedName>
        <fullName evidence="3">Uncharacterized protein</fullName>
    </submittedName>
</protein>
<evidence type="ECO:0000313" key="4">
    <source>
        <dbReference type="Proteomes" id="UP000659904"/>
    </source>
</evidence>
<organism evidence="3 4">
    <name type="scientific">Catellatospora citrea</name>
    <dbReference type="NCBI Taxonomy" id="53366"/>
    <lineage>
        <taxon>Bacteria</taxon>
        <taxon>Bacillati</taxon>
        <taxon>Actinomycetota</taxon>
        <taxon>Actinomycetes</taxon>
        <taxon>Micromonosporales</taxon>
        <taxon>Micromonosporaceae</taxon>
        <taxon>Catellatospora</taxon>
    </lineage>
</organism>
<keyword evidence="2" id="KW-0472">Membrane</keyword>
<keyword evidence="4" id="KW-1185">Reference proteome</keyword>